<protein>
    <recommendedName>
        <fullName evidence="1">Trk system potassium uptake protein TrkA</fullName>
    </recommendedName>
</protein>
<keyword evidence="5" id="KW-0520">NAD</keyword>
<dbReference type="InterPro" id="IPR036291">
    <property type="entry name" value="NAD(P)-bd_dom_sf"/>
</dbReference>
<evidence type="ECO:0000259" key="8">
    <source>
        <dbReference type="PROSITE" id="PS51202"/>
    </source>
</evidence>
<dbReference type="GO" id="GO:0005886">
    <property type="term" value="C:plasma membrane"/>
    <property type="evidence" value="ECO:0007669"/>
    <property type="project" value="InterPro"/>
</dbReference>
<reference evidence="9 10" key="1">
    <citation type="submission" date="2018-01" db="EMBL/GenBank/DDBJ databases">
        <title>Metagenomic assembled genomes from two thermal pools in the Uzon Caldera, Kamchatka, Russia.</title>
        <authorList>
            <person name="Wilkins L."/>
            <person name="Ettinger C."/>
        </authorList>
    </citation>
    <scope>NUCLEOTIDE SEQUENCE [LARGE SCALE GENOMIC DNA]</scope>
    <source>
        <strain evidence="9">ZAV-05</strain>
    </source>
</reference>
<dbReference type="Gene3D" id="3.30.70.1450">
    <property type="entry name" value="Regulator of K+ conductance, C-terminal domain"/>
    <property type="match status" value="2"/>
</dbReference>
<dbReference type="NCBIfam" id="NF007032">
    <property type="entry name" value="PRK09496.1-4"/>
    <property type="match status" value="1"/>
</dbReference>
<dbReference type="InterPro" id="IPR036721">
    <property type="entry name" value="RCK_C_sf"/>
</dbReference>
<name>A0A2J6WJZ5_9BACT</name>
<dbReference type="PANTHER" id="PTHR43833:SF5">
    <property type="entry name" value="TRK SYSTEM POTASSIUM UPTAKE PROTEIN TRKA"/>
    <property type="match status" value="1"/>
</dbReference>
<dbReference type="InterPro" id="IPR006036">
    <property type="entry name" value="K_uptake_TrkA"/>
</dbReference>
<dbReference type="SUPFAM" id="SSF51735">
    <property type="entry name" value="NAD(P)-binding Rossmann-fold domains"/>
    <property type="match status" value="2"/>
</dbReference>
<evidence type="ECO:0000313" key="10">
    <source>
        <dbReference type="Proteomes" id="UP000242881"/>
    </source>
</evidence>
<evidence type="ECO:0000256" key="1">
    <source>
        <dbReference type="ARBA" id="ARBA00017378"/>
    </source>
</evidence>
<dbReference type="InterPro" id="IPR006037">
    <property type="entry name" value="RCK_C"/>
</dbReference>
<dbReference type="NCBIfam" id="NF007031">
    <property type="entry name" value="PRK09496.1-2"/>
    <property type="match status" value="1"/>
</dbReference>
<keyword evidence="2" id="KW-0813">Transport</keyword>
<comment type="caution">
    <text evidence="9">The sequence shown here is derived from an EMBL/GenBank/DDBJ whole genome shotgun (WGS) entry which is preliminary data.</text>
</comment>
<sequence length="451" mass="50270">MRCILKIVIAGAGEVGFNLARHLVENGYDVTLIDKDKDRIKYVNEHLDCFVVEGEVTNYELLKSINVDDASFFIAVTDSDEVNMISCLIVNSNFSVDTKIARVRNIDYHKINLFDKKIAGFDYLINPEVEAAKSIIRAVEYGAVSDIFVFDDTDIQLREVFVDDDVNIAGKTLETIRKKSNIPFVVAGIFNENNFLIPAGKYEVKRGDHLFVVGSRGDLDHLFSHIGLKRRKIKSVLIAGGGKIQRLVIDGLISKGREIIVIEKDYEKSKKLADMFPDILVLNSDISDESLLEEEDLNSKDLIITATDNDEINILSASYYKSIGVKRAIALIDKNNYLHMASGLGIDICISPKLSAVNAILKYIKRGNILNVYSIFNGKAEAIEFLLKPGTYLEGLKIKDCPIPKDSVIVAVNRDGKSYIPDGNFAFKSGDIVITFALKDAIKDIEELFVE</sequence>
<feature type="domain" description="RCK C-terminal" evidence="8">
    <location>
        <begin position="370"/>
        <end position="451"/>
    </location>
</feature>
<dbReference type="PROSITE" id="PS51202">
    <property type="entry name" value="RCK_C"/>
    <property type="match status" value="2"/>
</dbReference>
<keyword evidence="4" id="KW-0630">Potassium</keyword>
<accession>A0A2J6WJZ5</accession>
<organism evidence="9 10">
    <name type="scientific">Calditerrivibrio nitroreducens</name>
    <dbReference type="NCBI Taxonomy" id="477976"/>
    <lineage>
        <taxon>Bacteria</taxon>
        <taxon>Pseudomonadati</taxon>
        <taxon>Deferribacterota</taxon>
        <taxon>Deferribacteres</taxon>
        <taxon>Deferribacterales</taxon>
        <taxon>Calditerrivibrionaceae</taxon>
    </lineage>
</organism>
<dbReference type="Gene3D" id="3.40.50.720">
    <property type="entry name" value="NAD(P)-binding Rossmann-like Domain"/>
    <property type="match status" value="2"/>
</dbReference>
<dbReference type="GO" id="GO:0015079">
    <property type="term" value="F:potassium ion transmembrane transporter activity"/>
    <property type="evidence" value="ECO:0007669"/>
    <property type="project" value="InterPro"/>
</dbReference>
<proteinExistence type="predicted"/>
<evidence type="ECO:0000256" key="2">
    <source>
        <dbReference type="ARBA" id="ARBA00022448"/>
    </source>
</evidence>
<evidence type="ECO:0000313" key="9">
    <source>
        <dbReference type="EMBL" id="PMP70695.1"/>
    </source>
</evidence>
<feature type="domain" description="RCK N-terminal" evidence="7">
    <location>
        <begin position="4"/>
        <end position="125"/>
    </location>
</feature>
<evidence type="ECO:0000256" key="4">
    <source>
        <dbReference type="ARBA" id="ARBA00022958"/>
    </source>
</evidence>
<dbReference type="EMBL" id="PNIN01000050">
    <property type="protein sequence ID" value="PMP70695.1"/>
    <property type="molecule type" value="Genomic_DNA"/>
</dbReference>
<dbReference type="InterPro" id="IPR050721">
    <property type="entry name" value="Trk_Ktr_HKT_K-transport"/>
</dbReference>
<dbReference type="PRINTS" id="PR00335">
    <property type="entry name" value="KUPTAKETRKA"/>
</dbReference>
<feature type="domain" description="RCK C-terminal" evidence="8">
    <location>
        <begin position="145"/>
        <end position="228"/>
    </location>
</feature>
<dbReference type="Proteomes" id="UP000242881">
    <property type="component" value="Unassembled WGS sequence"/>
</dbReference>
<keyword evidence="6" id="KW-0406">Ion transport</keyword>
<dbReference type="PROSITE" id="PS51201">
    <property type="entry name" value="RCK_N"/>
    <property type="match status" value="1"/>
</dbReference>
<evidence type="ECO:0000256" key="3">
    <source>
        <dbReference type="ARBA" id="ARBA00022538"/>
    </source>
</evidence>
<evidence type="ECO:0000256" key="5">
    <source>
        <dbReference type="ARBA" id="ARBA00023027"/>
    </source>
</evidence>
<keyword evidence="3" id="KW-0633">Potassium transport</keyword>
<evidence type="ECO:0000259" key="7">
    <source>
        <dbReference type="PROSITE" id="PS51201"/>
    </source>
</evidence>
<dbReference type="InterPro" id="IPR003148">
    <property type="entry name" value="RCK_N"/>
</dbReference>
<dbReference type="AlphaFoldDB" id="A0A2J6WJZ5"/>
<dbReference type="NCBIfam" id="NF007039">
    <property type="entry name" value="PRK09496.3-2"/>
    <property type="match status" value="1"/>
</dbReference>
<dbReference type="SUPFAM" id="SSF116726">
    <property type="entry name" value="TrkA C-terminal domain-like"/>
    <property type="match status" value="2"/>
</dbReference>
<dbReference type="Pfam" id="PF02080">
    <property type="entry name" value="TrkA_C"/>
    <property type="match status" value="2"/>
</dbReference>
<dbReference type="PANTHER" id="PTHR43833">
    <property type="entry name" value="POTASSIUM CHANNEL PROTEIN 2-RELATED-RELATED"/>
    <property type="match status" value="1"/>
</dbReference>
<evidence type="ECO:0000256" key="6">
    <source>
        <dbReference type="ARBA" id="ARBA00023065"/>
    </source>
</evidence>
<gene>
    <name evidence="9" type="ORF">C0187_05160</name>
</gene>
<dbReference type="Pfam" id="PF02254">
    <property type="entry name" value="TrkA_N"/>
    <property type="match status" value="2"/>
</dbReference>